<proteinExistence type="predicted"/>
<accession>A0A0F9AG75</accession>
<gene>
    <name evidence="1" type="ORF">LCGC14_2574820</name>
</gene>
<protein>
    <submittedName>
        <fullName evidence="1">Uncharacterized protein</fullName>
    </submittedName>
</protein>
<comment type="caution">
    <text evidence="1">The sequence shown here is derived from an EMBL/GenBank/DDBJ whole genome shotgun (WGS) entry which is preliminary data.</text>
</comment>
<reference evidence="1" key="1">
    <citation type="journal article" date="2015" name="Nature">
        <title>Complex archaea that bridge the gap between prokaryotes and eukaryotes.</title>
        <authorList>
            <person name="Spang A."/>
            <person name="Saw J.H."/>
            <person name="Jorgensen S.L."/>
            <person name="Zaremba-Niedzwiedzka K."/>
            <person name="Martijn J."/>
            <person name="Lind A.E."/>
            <person name="van Eijk R."/>
            <person name="Schleper C."/>
            <person name="Guy L."/>
            <person name="Ettema T.J."/>
        </authorList>
    </citation>
    <scope>NUCLEOTIDE SEQUENCE</scope>
</reference>
<organism evidence="1">
    <name type="scientific">marine sediment metagenome</name>
    <dbReference type="NCBI Taxonomy" id="412755"/>
    <lineage>
        <taxon>unclassified sequences</taxon>
        <taxon>metagenomes</taxon>
        <taxon>ecological metagenomes</taxon>
    </lineage>
</organism>
<sequence>MGSFPRYQPPAKPKGDQINIRLVSVTSGLLEACKTAVADAATATNPVARLPNYEQMATAISKAELAIAIITKEKRT</sequence>
<name>A0A0F9AG75_9ZZZZ</name>
<dbReference type="EMBL" id="LAZR01042838">
    <property type="protein sequence ID" value="KKL08544.1"/>
    <property type="molecule type" value="Genomic_DNA"/>
</dbReference>
<dbReference type="AlphaFoldDB" id="A0A0F9AG75"/>
<evidence type="ECO:0000313" key="1">
    <source>
        <dbReference type="EMBL" id="KKL08544.1"/>
    </source>
</evidence>